<dbReference type="EMBL" id="CAUYUJ010020478">
    <property type="protein sequence ID" value="CAK0898467.1"/>
    <property type="molecule type" value="Genomic_DNA"/>
</dbReference>
<name>A0ABN9XFM5_9DINO</name>
<evidence type="ECO:0000313" key="1">
    <source>
        <dbReference type="EMBL" id="CAK0898467.1"/>
    </source>
</evidence>
<dbReference type="Proteomes" id="UP001189429">
    <property type="component" value="Unassembled WGS sequence"/>
</dbReference>
<evidence type="ECO:0000313" key="2">
    <source>
        <dbReference type="Proteomes" id="UP001189429"/>
    </source>
</evidence>
<proteinExistence type="predicted"/>
<accession>A0ABN9XFM5</accession>
<reference evidence="1" key="1">
    <citation type="submission" date="2023-10" db="EMBL/GenBank/DDBJ databases">
        <authorList>
            <person name="Chen Y."/>
            <person name="Shah S."/>
            <person name="Dougan E. K."/>
            <person name="Thang M."/>
            <person name="Chan C."/>
        </authorList>
    </citation>
    <scope>NUCLEOTIDE SEQUENCE [LARGE SCALE GENOMIC DNA]</scope>
</reference>
<gene>
    <name evidence="1" type="ORF">PCOR1329_LOCUS76309</name>
</gene>
<sequence>MEAQRAHVKGDARTTHAIVRALCGREMPAVAALRRPAGELASTRGERDELMRGHFAQVFRGKLVSPDELAEGVPPPRFPYCAATNAPDVSPSAARRAFSIMKNNEGVGNDGIPGELIRVAIDLLSVKVF</sequence>
<protein>
    <submittedName>
        <fullName evidence="1">Uncharacterized protein</fullName>
    </submittedName>
</protein>
<keyword evidence="2" id="KW-1185">Reference proteome</keyword>
<comment type="caution">
    <text evidence="1">The sequence shown here is derived from an EMBL/GenBank/DDBJ whole genome shotgun (WGS) entry which is preliminary data.</text>
</comment>
<organism evidence="1 2">
    <name type="scientific">Prorocentrum cordatum</name>
    <dbReference type="NCBI Taxonomy" id="2364126"/>
    <lineage>
        <taxon>Eukaryota</taxon>
        <taxon>Sar</taxon>
        <taxon>Alveolata</taxon>
        <taxon>Dinophyceae</taxon>
        <taxon>Prorocentrales</taxon>
        <taxon>Prorocentraceae</taxon>
        <taxon>Prorocentrum</taxon>
    </lineage>
</organism>